<evidence type="ECO:0000313" key="2">
    <source>
        <dbReference type="Proteomes" id="UP001185092"/>
    </source>
</evidence>
<accession>A0AAE3XR62</accession>
<gene>
    <name evidence="1" type="ORF">HNQ88_004178</name>
</gene>
<organism evidence="1 2">
    <name type="scientific">Aureibacter tunicatorum</name>
    <dbReference type="NCBI Taxonomy" id="866807"/>
    <lineage>
        <taxon>Bacteria</taxon>
        <taxon>Pseudomonadati</taxon>
        <taxon>Bacteroidota</taxon>
        <taxon>Cytophagia</taxon>
        <taxon>Cytophagales</taxon>
        <taxon>Persicobacteraceae</taxon>
        <taxon>Aureibacter</taxon>
    </lineage>
</organism>
<evidence type="ECO:0000313" key="1">
    <source>
        <dbReference type="EMBL" id="MDR6241102.1"/>
    </source>
</evidence>
<dbReference type="AlphaFoldDB" id="A0AAE3XR62"/>
<proteinExistence type="predicted"/>
<reference evidence="1" key="1">
    <citation type="submission" date="2023-07" db="EMBL/GenBank/DDBJ databases">
        <title>Genomic Encyclopedia of Type Strains, Phase IV (KMG-IV): sequencing the most valuable type-strain genomes for metagenomic binning, comparative biology and taxonomic classification.</title>
        <authorList>
            <person name="Goeker M."/>
        </authorList>
    </citation>
    <scope>NUCLEOTIDE SEQUENCE</scope>
    <source>
        <strain evidence="1">DSM 26174</strain>
    </source>
</reference>
<sequence>MTFDIEKPKTWKGLSYVLKSSILKDEITSRGIECNVHLIYWTPQLNNQTDCSIIEAEYWLPNQNVEHGRFYIRSGVVPSSERKKVETILINEVLPKLIDWVEIQVNTSIEATHRPGMFCAFYKEGELILN</sequence>
<dbReference type="EMBL" id="JAVDQD010000006">
    <property type="protein sequence ID" value="MDR6241102.1"/>
    <property type="molecule type" value="Genomic_DNA"/>
</dbReference>
<dbReference type="RefSeq" id="WP_309941638.1">
    <property type="nucleotide sequence ID" value="NZ_AP025305.1"/>
</dbReference>
<name>A0AAE3XR62_9BACT</name>
<keyword evidence="2" id="KW-1185">Reference proteome</keyword>
<protein>
    <submittedName>
        <fullName evidence="1">Uncharacterized protein</fullName>
    </submittedName>
</protein>
<comment type="caution">
    <text evidence="1">The sequence shown here is derived from an EMBL/GenBank/DDBJ whole genome shotgun (WGS) entry which is preliminary data.</text>
</comment>
<dbReference type="Proteomes" id="UP001185092">
    <property type="component" value="Unassembled WGS sequence"/>
</dbReference>